<reference evidence="1" key="1">
    <citation type="submission" date="2020-04" db="EMBL/GenBank/DDBJ databases">
        <authorList>
            <person name="Chiriac C."/>
            <person name="Salcher M."/>
            <person name="Ghai R."/>
            <person name="Kavagutti S V."/>
        </authorList>
    </citation>
    <scope>NUCLEOTIDE SEQUENCE</scope>
</reference>
<organism evidence="1">
    <name type="scientific">uncultured Caudovirales phage</name>
    <dbReference type="NCBI Taxonomy" id="2100421"/>
    <lineage>
        <taxon>Viruses</taxon>
        <taxon>Duplodnaviria</taxon>
        <taxon>Heunggongvirae</taxon>
        <taxon>Uroviricota</taxon>
        <taxon>Caudoviricetes</taxon>
        <taxon>Peduoviridae</taxon>
        <taxon>Maltschvirus</taxon>
        <taxon>Maltschvirus maltsch</taxon>
    </lineage>
</organism>
<proteinExistence type="predicted"/>
<evidence type="ECO:0000313" key="1">
    <source>
        <dbReference type="EMBL" id="CAB4123300.1"/>
    </source>
</evidence>
<sequence length="80" mass="8584">MATKKQSIKEQIVEALKDANKKEISHCNFVGVQFDAKAVDAINTIATGLVENAKALSKLAEVLKASNVKIGAMIRIDGDE</sequence>
<name>A0A6J5KTB0_9CAUD</name>
<gene>
    <name evidence="1" type="ORF">UFOVP40_8</name>
</gene>
<dbReference type="EMBL" id="LR796170">
    <property type="protein sequence ID" value="CAB4123300.1"/>
    <property type="molecule type" value="Genomic_DNA"/>
</dbReference>
<accession>A0A6J5KTB0</accession>
<protein>
    <submittedName>
        <fullName evidence="1">Uncharacterized protein</fullName>
    </submittedName>
</protein>